<name>A0ABR2I060_9PEZI</name>
<evidence type="ECO:0000313" key="2">
    <source>
        <dbReference type="EMBL" id="KAK8855681.1"/>
    </source>
</evidence>
<gene>
    <name evidence="2" type="ORF">PGQ11_011593</name>
</gene>
<feature type="compositionally biased region" description="Polar residues" evidence="1">
    <location>
        <begin position="116"/>
        <end position="134"/>
    </location>
</feature>
<proteinExistence type="predicted"/>
<evidence type="ECO:0000256" key="1">
    <source>
        <dbReference type="SAM" id="MobiDB-lite"/>
    </source>
</evidence>
<dbReference type="EMBL" id="JAPCWZ010000007">
    <property type="protein sequence ID" value="KAK8855681.1"/>
    <property type="molecule type" value="Genomic_DNA"/>
</dbReference>
<evidence type="ECO:0000313" key="3">
    <source>
        <dbReference type="Proteomes" id="UP001390339"/>
    </source>
</evidence>
<reference evidence="2 3" key="1">
    <citation type="journal article" date="2024" name="IMA Fungus">
        <title>Apiospora arundinis, a panoply of carbohydrate-active enzymes and secondary metabolites.</title>
        <authorList>
            <person name="Sorensen T."/>
            <person name="Petersen C."/>
            <person name="Muurmann A.T."/>
            <person name="Christiansen J.V."/>
            <person name="Brundto M.L."/>
            <person name="Overgaard C.K."/>
            <person name="Boysen A.T."/>
            <person name="Wollenberg R.D."/>
            <person name="Larsen T.O."/>
            <person name="Sorensen J.L."/>
            <person name="Nielsen K.L."/>
            <person name="Sondergaard T.E."/>
        </authorList>
    </citation>
    <scope>NUCLEOTIDE SEQUENCE [LARGE SCALE GENOMIC DNA]</scope>
    <source>
        <strain evidence="2 3">AAU 773</strain>
    </source>
</reference>
<sequence>MTSLSPDLMSVCDLAGHFSRTKSCGMSHIQLNERVYGPPWFSFWPCWQRSELAGKKGGAASEGDQPQFVYITRFDVSNCSYLTQLPKRLLLSPILVVFHTQALYLLHSSTLDHLHQPNSTNTPHHITMSAQEGRQSPPPEAQSGRQQQDAPGSGKGADKIDSGDKKGEMKDQLAGLSSNPKGVLDDAVDAKFSKTTEPGAKSS</sequence>
<protein>
    <submittedName>
        <fullName evidence="2">Uncharacterized protein</fullName>
    </submittedName>
</protein>
<dbReference type="Proteomes" id="UP001390339">
    <property type="component" value="Unassembled WGS sequence"/>
</dbReference>
<keyword evidence="3" id="KW-1185">Reference proteome</keyword>
<organism evidence="2 3">
    <name type="scientific">Apiospora arundinis</name>
    <dbReference type="NCBI Taxonomy" id="335852"/>
    <lineage>
        <taxon>Eukaryota</taxon>
        <taxon>Fungi</taxon>
        <taxon>Dikarya</taxon>
        <taxon>Ascomycota</taxon>
        <taxon>Pezizomycotina</taxon>
        <taxon>Sordariomycetes</taxon>
        <taxon>Xylariomycetidae</taxon>
        <taxon>Amphisphaeriales</taxon>
        <taxon>Apiosporaceae</taxon>
        <taxon>Apiospora</taxon>
    </lineage>
</organism>
<feature type="compositionally biased region" description="Basic and acidic residues" evidence="1">
    <location>
        <begin position="156"/>
        <end position="171"/>
    </location>
</feature>
<comment type="caution">
    <text evidence="2">The sequence shown here is derived from an EMBL/GenBank/DDBJ whole genome shotgun (WGS) entry which is preliminary data.</text>
</comment>
<feature type="region of interest" description="Disordered" evidence="1">
    <location>
        <begin position="115"/>
        <end position="203"/>
    </location>
</feature>
<accession>A0ABR2I060</accession>